<dbReference type="PANTHER" id="PTHR35841">
    <property type="entry name" value="PHOSPHONATES-BINDING PERIPLASMIC PROTEIN"/>
    <property type="match status" value="1"/>
</dbReference>
<evidence type="ECO:0000313" key="2">
    <source>
        <dbReference type="Proteomes" id="UP000680348"/>
    </source>
</evidence>
<organism evidence="1 2">
    <name type="scientific">Pseudaminobacter soli</name>
    <name type="common">ex Zhang et al. 2022</name>
    <dbReference type="NCBI Taxonomy" id="2831468"/>
    <lineage>
        <taxon>Bacteria</taxon>
        <taxon>Pseudomonadati</taxon>
        <taxon>Pseudomonadota</taxon>
        <taxon>Alphaproteobacteria</taxon>
        <taxon>Hyphomicrobiales</taxon>
        <taxon>Phyllobacteriaceae</taxon>
        <taxon>Pseudaminobacter</taxon>
    </lineage>
</organism>
<dbReference type="RefSeq" id="WP_188255129.1">
    <property type="nucleotide sequence ID" value="NZ_JABVCF010000006.1"/>
</dbReference>
<proteinExistence type="predicted"/>
<protein>
    <submittedName>
        <fullName evidence="1">PhnD/SsuA/transferrin family substrate-binding protein</fullName>
    </submittedName>
</protein>
<dbReference type="Gene3D" id="3.40.190.10">
    <property type="entry name" value="Periplasmic binding protein-like II"/>
    <property type="match status" value="1"/>
</dbReference>
<dbReference type="AlphaFoldDB" id="A0A942DY78"/>
<name>A0A942DY78_9HYPH</name>
<dbReference type="PANTHER" id="PTHR35841:SF1">
    <property type="entry name" value="PHOSPHONATES-BINDING PERIPLASMIC PROTEIN"/>
    <property type="match status" value="1"/>
</dbReference>
<comment type="caution">
    <text evidence="1">The sequence shown here is derived from an EMBL/GenBank/DDBJ whole genome shotgun (WGS) entry which is preliminary data.</text>
</comment>
<dbReference type="Pfam" id="PF12974">
    <property type="entry name" value="Phosphonate-bd"/>
    <property type="match status" value="1"/>
</dbReference>
<reference evidence="1" key="1">
    <citation type="submission" date="2021-04" db="EMBL/GenBank/DDBJ databases">
        <title>Pseudaminobacter soli sp. nov., isolated from paddy soil contaminated by heavy metals.</title>
        <authorList>
            <person name="Zhang K."/>
        </authorList>
    </citation>
    <scope>NUCLEOTIDE SEQUENCE</scope>
    <source>
        <strain evidence="1">19-2017</strain>
    </source>
</reference>
<keyword evidence="2" id="KW-1185">Reference proteome</keyword>
<dbReference type="SUPFAM" id="SSF53850">
    <property type="entry name" value="Periplasmic binding protein-like II"/>
    <property type="match status" value="1"/>
</dbReference>
<accession>A0A942DY78</accession>
<evidence type="ECO:0000313" key="1">
    <source>
        <dbReference type="EMBL" id="MBS3649573.1"/>
    </source>
</evidence>
<dbReference type="Proteomes" id="UP000680348">
    <property type="component" value="Unassembled WGS sequence"/>
</dbReference>
<gene>
    <name evidence="1" type="ORF">KEU06_13235</name>
</gene>
<sequence length="253" mass="27766">MTKFIAALPMYDWPENMAEVDAEWESMRKRLLEQGVDAPLRLVRRNADMPPVPGGIRDAGGAVIAPDPAILPPDELDRDALWRHPKLLFSQACWGPLEHGLGKHVRVLGQPDYSAYEGGDGQYYSSAIVMRAGEAPPAPDDSSPIPLDLLRGRRFAYNSDDSLSGKIAFTRDLEAMGEDLSIFPEHVETGGHRNSIIAVAEGRADVAAIDCRSWALARRFEPMAAKVVVVGWTSRRKGLPFITALESPLTKLP</sequence>
<dbReference type="EMBL" id="JAGWCR010000006">
    <property type="protein sequence ID" value="MBS3649573.1"/>
    <property type="molecule type" value="Genomic_DNA"/>
</dbReference>